<sequence length="1004" mass="112486">MKTKIEKDSAVSIKRLTIYLLLTILAILIGGSLYLKSYFNSDKLEKMIIPKLEETLDREVVIEDISLKFLSGFGLRIDGFKILNSDGFKEEYLAQFDTFNLDVALLPLLHKEIEIKEVSLIKPIIALEVNQSGDKNYQFGVEHKNIENNSKESSQIGLDLNLDKLEIVDGRVRYLDQSSKLDIKLDNIESRSSILLNGREERLITAGESQIGNIVMLGLADNLRFKDLDFNLEHQLNFDLAEKVLNFEKLNLSLGGFNLKSSLNLLLGEDSLEIKEFNGKAGDSTIGLKAKLIDFSNPKLALDLKTDLKLKELLAKLPIELDLDLVGQLSSDISAKNLKLKEFKSSIKESNLKGNLELIGLSLANNKLPVELKDINGQIKVSDKELTVDNLVVGIAEDRIKGSLLVVAWKEMLTDIINQEASLGGNLNLALEADTLNLDKLIVADNSEELADKKDKKEDNKKAFYLPDFNLTANLNIGTLAYQGEQYQNIAGSFNIAEFKVKIDKLEVNKGDSKAAVSGLVDYEEFAKAGDSNQIDANLNLDSDLNLALIKKELERLDPKFKDYQFAGRIEADLRTGFSVKDVVKEPLDNLDKIKVLGDISLSGERIRVPQLTGEIGSLEGTVAFDDKDLKLLDGRINLAESDLAAKVSVSDWRKLLSSLQHNKSDGVIDIELDSKLLSLDELLSFLPTSKDSATKEEAEEKELAELLPDFKVNSQVNIKELKYQKLKTENLILKAGLNNKVISIDNFETNIEDGGIKSNGKIDLARENPSYQGKLKVDNIEINRILSFFTDFDNKLYGKINLDSNLGGVGLELNKILESATLQGEALVAKGELKNFILIDKLNSWFSLFDDNKLDFKDLDGSINLKGGKLYLNGFKSKTEFGELEFAGYSTLKGDLNYKLTYLISEKKSQKLDLKEKELFYAPQSKRVQLDFKLKGSVTKPELSWDKSIVEERAKKKVEEKVDKKLEEGKGKVEEEKEKAKDKIKEELEEKKDEIKNIFKGLF</sequence>
<name>A0A285HMN8_9FIRM</name>
<dbReference type="OrthoDB" id="2112942at2"/>
<dbReference type="InterPro" id="IPR052894">
    <property type="entry name" value="AsmA-related"/>
</dbReference>
<dbReference type="GO" id="GO:0090313">
    <property type="term" value="P:regulation of protein targeting to membrane"/>
    <property type="evidence" value="ECO:0007669"/>
    <property type="project" value="TreeGrafter"/>
</dbReference>
<protein>
    <submittedName>
        <fullName evidence="4">Uncharacterized protein involved in outer membrane biogenesis</fullName>
    </submittedName>
</protein>
<keyword evidence="2" id="KW-0472">Membrane</keyword>
<gene>
    <name evidence="4" type="ORF">SAMN06265827_12162</name>
</gene>
<feature type="transmembrane region" description="Helical" evidence="2">
    <location>
        <begin position="16"/>
        <end position="35"/>
    </location>
</feature>
<dbReference type="Proteomes" id="UP000219573">
    <property type="component" value="Unassembled WGS sequence"/>
</dbReference>
<dbReference type="PANTHER" id="PTHR30441:SF8">
    <property type="entry name" value="DUF748 DOMAIN-CONTAINING PROTEIN"/>
    <property type="match status" value="1"/>
</dbReference>
<dbReference type="EMBL" id="OBDZ01000021">
    <property type="protein sequence ID" value="SNY36992.1"/>
    <property type="molecule type" value="Genomic_DNA"/>
</dbReference>
<dbReference type="InterPro" id="IPR007844">
    <property type="entry name" value="AsmA"/>
</dbReference>
<dbReference type="Pfam" id="PF05170">
    <property type="entry name" value="AsmA"/>
    <property type="match status" value="2"/>
</dbReference>
<feature type="domain" description="AsmA" evidence="3">
    <location>
        <begin position="20"/>
        <end position="460"/>
    </location>
</feature>
<keyword evidence="2" id="KW-1133">Transmembrane helix</keyword>
<feature type="domain" description="AsmA" evidence="3">
    <location>
        <begin position="705"/>
        <end position="872"/>
    </location>
</feature>
<evidence type="ECO:0000259" key="3">
    <source>
        <dbReference type="Pfam" id="PF05170"/>
    </source>
</evidence>
<keyword evidence="2" id="KW-0812">Transmembrane</keyword>
<organism evidence="4 5">
    <name type="scientific">Orenia metallireducens</name>
    <dbReference type="NCBI Taxonomy" id="1413210"/>
    <lineage>
        <taxon>Bacteria</taxon>
        <taxon>Bacillati</taxon>
        <taxon>Bacillota</taxon>
        <taxon>Clostridia</taxon>
        <taxon>Halanaerobiales</taxon>
        <taxon>Halobacteroidaceae</taxon>
        <taxon>Orenia</taxon>
    </lineage>
</organism>
<proteinExistence type="predicted"/>
<evidence type="ECO:0000256" key="2">
    <source>
        <dbReference type="SAM" id="Phobius"/>
    </source>
</evidence>
<keyword evidence="5" id="KW-1185">Reference proteome</keyword>
<feature type="region of interest" description="Disordered" evidence="1">
    <location>
        <begin position="958"/>
        <end position="981"/>
    </location>
</feature>
<reference evidence="5" key="1">
    <citation type="submission" date="2017-09" db="EMBL/GenBank/DDBJ databases">
        <authorList>
            <person name="Varghese N."/>
            <person name="Submissions S."/>
        </authorList>
    </citation>
    <scope>NUCLEOTIDE SEQUENCE [LARGE SCALE GENOMIC DNA]</scope>
    <source>
        <strain evidence="5">MSL47</strain>
    </source>
</reference>
<dbReference type="PANTHER" id="PTHR30441">
    <property type="entry name" value="DUF748 DOMAIN-CONTAINING PROTEIN"/>
    <property type="match status" value="1"/>
</dbReference>
<evidence type="ECO:0000256" key="1">
    <source>
        <dbReference type="SAM" id="MobiDB-lite"/>
    </source>
</evidence>
<dbReference type="AlphaFoldDB" id="A0A285HMN8"/>
<dbReference type="RefSeq" id="WP_097018681.1">
    <property type="nucleotide sequence ID" value="NZ_OBDZ01000021.1"/>
</dbReference>
<accession>A0A285HMN8</accession>
<evidence type="ECO:0000313" key="5">
    <source>
        <dbReference type="Proteomes" id="UP000219573"/>
    </source>
</evidence>
<evidence type="ECO:0000313" key="4">
    <source>
        <dbReference type="EMBL" id="SNY36992.1"/>
    </source>
</evidence>
<dbReference type="GO" id="GO:0005886">
    <property type="term" value="C:plasma membrane"/>
    <property type="evidence" value="ECO:0007669"/>
    <property type="project" value="TreeGrafter"/>
</dbReference>